<dbReference type="Proteomes" id="UP000515976">
    <property type="component" value="Chromosome"/>
</dbReference>
<protein>
    <submittedName>
        <fullName evidence="5">Serine/threonine-protein phosphatase</fullName>
    </submittedName>
</protein>
<dbReference type="Gene3D" id="3.60.40.10">
    <property type="entry name" value="PPM-type phosphatase domain"/>
    <property type="match status" value="1"/>
</dbReference>
<dbReference type="SUPFAM" id="SSF81606">
    <property type="entry name" value="PP2C-like"/>
    <property type="match status" value="1"/>
</dbReference>
<proteinExistence type="predicted"/>
<evidence type="ECO:0000256" key="2">
    <source>
        <dbReference type="SAM" id="MobiDB-lite"/>
    </source>
</evidence>
<dbReference type="Pfam" id="PF07228">
    <property type="entry name" value="SpoIIE"/>
    <property type="match status" value="1"/>
</dbReference>
<organism evidence="5 6">
    <name type="scientific">Phycicoccus endophyticus</name>
    <dbReference type="NCBI Taxonomy" id="1690220"/>
    <lineage>
        <taxon>Bacteria</taxon>
        <taxon>Bacillati</taxon>
        <taxon>Actinomycetota</taxon>
        <taxon>Actinomycetes</taxon>
        <taxon>Micrococcales</taxon>
        <taxon>Intrasporangiaceae</taxon>
        <taxon>Phycicoccus</taxon>
    </lineage>
</organism>
<keyword evidence="3" id="KW-1133">Transmembrane helix</keyword>
<evidence type="ECO:0000313" key="6">
    <source>
        <dbReference type="Proteomes" id="UP000515976"/>
    </source>
</evidence>
<feature type="transmembrane region" description="Helical" evidence="3">
    <location>
        <begin position="102"/>
        <end position="122"/>
    </location>
</feature>
<keyword evidence="6" id="KW-1185">Reference proteome</keyword>
<keyword evidence="3" id="KW-0472">Membrane</keyword>
<accession>A0A7G9R3E9</accession>
<evidence type="ECO:0000256" key="3">
    <source>
        <dbReference type="SAM" id="Phobius"/>
    </source>
</evidence>
<dbReference type="GO" id="GO:0016791">
    <property type="term" value="F:phosphatase activity"/>
    <property type="evidence" value="ECO:0007669"/>
    <property type="project" value="TreeGrafter"/>
</dbReference>
<evidence type="ECO:0000313" key="5">
    <source>
        <dbReference type="EMBL" id="QNN50124.1"/>
    </source>
</evidence>
<feature type="compositionally biased region" description="Low complexity" evidence="2">
    <location>
        <begin position="372"/>
        <end position="381"/>
    </location>
</feature>
<evidence type="ECO:0000259" key="4">
    <source>
        <dbReference type="SMART" id="SM00331"/>
    </source>
</evidence>
<sequence>MATEVDPVVAGRAESEPQRRRALARRLTVLENGPRLTVALVLAVVLLGLGVVLLPEFVPISLVFPLLVVAGLVLEPRRLAVVLAAAAAVVLAWSPVSLLQPARVAGVVLAVLVVMWQAVLIARSRDLVGTRGMTGDRMLAELRDRIIQGGRVPALPDGWHASSSILSAHGDRFSGDFVIVHLSPEGQRLEVALVDVSGKGTGAGTRSLLLSGALGGLLGAVPSADFLRAANDFLVRQGWDEGFATAVHVDLDLRSGEYSIGNAGHPAAAVYTSGRARWTVLEGFRGPLLGLLADVDFPRQRGRLGRGDAVLVYSDGVIEARDRDLTDGIDRMLGVAAMSVLRDGDVARDVAESARSGRMTTGPPSPSGAPEGRGPARLPARLRPERPRPWLPDRSWTTSRARACAPSPRAGATVR</sequence>
<dbReference type="PANTHER" id="PTHR43156">
    <property type="entry name" value="STAGE II SPORULATION PROTEIN E-RELATED"/>
    <property type="match status" value="1"/>
</dbReference>
<reference evidence="5 6" key="1">
    <citation type="submission" date="2020-08" db="EMBL/GenBank/DDBJ databases">
        <title>Genome sequence of Phycicoccus endophyticus JCM 31784T.</title>
        <authorList>
            <person name="Hyun D.-W."/>
            <person name="Bae J.-W."/>
        </authorList>
    </citation>
    <scope>NUCLEOTIDE SEQUENCE [LARGE SCALE GENOMIC DNA]</scope>
    <source>
        <strain evidence="5 6">JCM 31784</strain>
    </source>
</reference>
<dbReference type="AlphaFoldDB" id="A0A7G9R3E9"/>
<feature type="domain" description="PPM-type phosphatase" evidence="4">
    <location>
        <begin position="155"/>
        <end position="361"/>
    </location>
</feature>
<feature type="region of interest" description="Disordered" evidence="2">
    <location>
        <begin position="351"/>
        <end position="415"/>
    </location>
</feature>
<feature type="transmembrane region" description="Helical" evidence="3">
    <location>
        <begin position="79"/>
        <end position="96"/>
    </location>
</feature>
<feature type="transmembrane region" description="Helical" evidence="3">
    <location>
        <begin position="29"/>
        <end position="51"/>
    </location>
</feature>
<dbReference type="InterPro" id="IPR036457">
    <property type="entry name" value="PPM-type-like_dom_sf"/>
</dbReference>
<name>A0A7G9R3E9_9MICO</name>
<keyword evidence="3" id="KW-0812">Transmembrane</keyword>
<dbReference type="PANTHER" id="PTHR43156:SF2">
    <property type="entry name" value="STAGE II SPORULATION PROTEIN E"/>
    <property type="match status" value="1"/>
</dbReference>
<dbReference type="InterPro" id="IPR052016">
    <property type="entry name" value="Bact_Sigma-Reg"/>
</dbReference>
<dbReference type="KEGG" id="pei:H9L10_03435"/>
<keyword evidence="1" id="KW-0378">Hydrolase</keyword>
<dbReference type="SMART" id="SM00331">
    <property type="entry name" value="PP2C_SIG"/>
    <property type="match status" value="1"/>
</dbReference>
<dbReference type="InterPro" id="IPR001932">
    <property type="entry name" value="PPM-type_phosphatase-like_dom"/>
</dbReference>
<evidence type="ECO:0000256" key="1">
    <source>
        <dbReference type="ARBA" id="ARBA00022801"/>
    </source>
</evidence>
<dbReference type="RefSeq" id="WP_187566769.1">
    <property type="nucleotide sequence ID" value="NZ_CP060712.1"/>
</dbReference>
<dbReference type="EMBL" id="CP060712">
    <property type="protein sequence ID" value="QNN50124.1"/>
    <property type="molecule type" value="Genomic_DNA"/>
</dbReference>
<feature type="compositionally biased region" description="Low complexity" evidence="2">
    <location>
        <begin position="399"/>
        <end position="415"/>
    </location>
</feature>
<gene>
    <name evidence="5" type="ORF">H9L10_03435</name>
</gene>